<proteinExistence type="predicted"/>
<keyword evidence="2" id="KW-1185">Reference proteome</keyword>
<organism evidence="1 2">
    <name type="scientific">Rhizopus delemar (strain RA 99-880 / ATCC MYA-4621 / FGSC 9543 / NRRL 43880)</name>
    <name type="common">Mucormycosis agent</name>
    <name type="synonym">Rhizopus arrhizus var. delemar</name>
    <dbReference type="NCBI Taxonomy" id="246409"/>
    <lineage>
        <taxon>Eukaryota</taxon>
        <taxon>Fungi</taxon>
        <taxon>Fungi incertae sedis</taxon>
        <taxon>Mucoromycota</taxon>
        <taxon>Mucoromycotina</taxon>
        <taxon>Mucoromycetes</taxon>
        <taxon>Mucorales</taxon>
        <taxon>Mucorineae</taxon>
        <taxon>Rhizopodaceae</taxon>
        <taxon>Rhizopus</taxon>
    </lineage>
</organism>
<dbReference type="RefSeq" id="XP_067516987.1">
    <property type="nucleotide sequence ID" value="XM_067660886.1"/>
</dbReference>
<reference evidence="1 2" key="1">
    <citation type="journal article" date="2009" name="PLoS Genet.">
        <title>Genomic analysis of the basal lineage fungus Rhizopus oryzae reveals a whole-genome duplication.</title>
        <authorList>
            <person name="Ma L.-J."/>
            <person name="Ibrahim A.S."/>
            <person name="Skory C."/>
            <person name="Grabherr M.G."/>
            <person name="Burger G."/>
            <person name="Butler M."/>
            <person name="Elias M."/>
            <person name="Idnurm A."/>
            <person name="Lang B.F."/>
            <person name="Sone T."/>
            <person name="Abe A."/>
            <person name="Calvo S.E."/>
            <person name="Corrochano L.M."/>
            <person name="Engels R."/>
            <person name="Fu J."/>
            <person name="Hansberg W."/>
            <person name="Kim J.-M."/>
            <person name="Kodira C.D."/>
            <person name="Koehrsen M.J."/>
            <person name="Liu B."/>
            <person name="Miranda-Saavedra D."/>
            <person name="O'Leary S."/>
            <person name="Ortiz-Castellanos L."/>
            <person name="Poulter R."/>
            <person name="Rodriguez-Romero J."/>
            <person name="Ruiz-Herrera J."/>
            <person name="Shen Y.-Q."/>
            <person name="Zeng Q."/>
            <person name="Galagan J."/>
            <person name="Birren B.W."/>
            <person name="Cuomo C.A."/>
            <person name="Wickes B.L."/>
        </authorList>
    </citation>
    <scope>NUCLEOTIDE SEQUENCE [LARGE SCALE GENOMIC DNA]</scope>
    <source>
        <strain evidence="2">RA 99-880 / ATCC MYA-4621 / FGSC 9543 / NRRL 43880</strain>
    </source>
</reference>
<evidence type="ECO:0000313" key="2">
    <source>
        <dbReference type="Proteomes" id="UP000009138"/>
    </source>
</evidence>
<accession>I1BZG1</accession>
<dbReference type="EMBL" id="CH476735">
    <property type="protein sequence ID" value="EIE81591.1"/>
    <property type="molecule type" value="Genomic_DNA"/>
</dbReference>
<protein>
    <submittedName>
        <fullName evidence="1">Uncharacterized protein</fullName>
    </submittedName>
</protein>
<name>I1BZG1_RHIO9</name>
<dbReference type="InParanoid" id="I1BZG1"/>
<dbReference type="VEuPathDB" id="FungiDB:RO3G_06296"/>
<evidence type="ECO:0000313" key="1">
    <source>
        <dbReference type="EMBL" id="EIE81591.1"/>
    </source>
</evidence>
<dbReference type="GeneID" id="93613267"/>
<dbReference type="AlphaFoldDB" id="I1BZG1"/>
<sequence length="50" mass="5690">MSRNPEVKLQRKATVLAWISDKDMDFEKNYVFLDEAGLTSTSAVLENKIS</sequence>
<gene>
    <name evidence="1" type="ORF">RO3G_06296</name>
</gene>
<dbReference type="Proteomes" id="UP000009138">
    <property type="component" value="Unassembled WGS sequence"/>
</dbReference>